<dbReference type="InterPro" id="IPR023213">
    <property type="entry name" value="CAT-like_dom_sf"/>
</dbReference>
<dbReference type="GO" id="GO:0003824">
    <property type="term" value="F:catalytic activity"/>
    <property type="evidence" value="ECO:0007669"/>
    <property type="project" value="InterPro"/>
</dbReference>
<organism evidence="2 3">
    <name type="scientific">Adineta steineri</name>
    <dbReference type="NCBI Taxonomy" id="433720"/>
    <lineage>
        <taxon>Eukaryota</taxon>
        <taxon>Metazoa</taxon>
        <taxon>Spiralia</taxon>
        <taxon>Gnathifera</taxon>
        <taxon>Rotifera</taxon>
        <taxon>Eurotatoria</taxon>
        <taxon>Bdelloidea</taxon>
        <taxon>Adinetida</taxon>
        <taxon>Adinetidae</taxon>
        <taxon>Adineta</taxon>
    </lineage>
</organism>
<dbReference type="GO" id="GO:0005737">
    <property type="term" value="C:cytoplasm"/>
    <property type="evidence" value="ECO:0007669"/>
    <property type="project" value="TreeGrafter"/>
</dbReference>
<evidence type="ECO:0000313" key="2">
    <source>
        <dbReference type="EMBL" id="CAF3960142.1"/>
    </source>
</evidence>
<dbReference type="Pfam" id="PF00668">
    <property type="entry name" value="Condensation"/>
    <property type="match status" value="1"/>
</dbReference>
<dbReference type="Proteomes" id="UP000663844">
    <property type="component" value="Unassembled WGS sequence"/>
</dbReference>
<dbReference type="GO" id="GO:0031177">
    <property type="term" value="F:phosphopantetheine binding"/>
    <property type="evidence" value="ECO:0007669"/>
    <property type="project" value="TreeGrafter"/>
</dbReference>
<evidence type="ECO:0000313" key="3">
    <source>
        <dbReference type="Proteomes" id="UP000663844"/>
    </source>
</evidence>
<sequence>DNESAASFLDYASEHHLTPFQLGLATFYVFLYKMTHGQTDLCIASVNANRYRSELQDVIGMFVSTLPYRMQLDSYWSFDELVKHVRDKCLTNLSHSHYPLQHILADHHLNQSNASFLETMFDFITVSDTTDQLYFNNVHVKEEPLEQSYDVAKFDLSLDFFYNSSLSLEAAAAVVATGTDRLSCCFQCSHDLFDQTTVALVARRLELLFEQLFGSKHNDDLLTKSFTPINKLCLVLPEESEEMQARFFHRLENVDDKG</sequence>
<protein>
    <recommendedName>
        <fullName evidence="1">Condensation domain-containing protein</fullName>
    </recommendedName>
</protein>
<dbReference type="EMBL" id="CAJOAZ010002793">
    <property type="protein sequence ID" value="CAF3960142.1"/>
    <property type="molecule type" value="Genomic_DNA"/>
</dbReference>
<feature type="non-terminal residue" evidence="2">
    <location>
        <position position="1"/>
    </location>
</feature>
<dbReference type="InterPro" id="IPR001242">
    <property type="entry name" value="Condensation_dom"/>
</dbReference>
<dbReference type="PANTHER" id="PTHR45527">
    <property type="entry name" value="NONRIBOSOMAL PEPTIDE SYNTHETASE"/>
    <property type="match status" value="1"/>
</dbReference>
<feature type="domain" description="Condensation" evidence="1">
    <location>
        <begin position="6"/>
        <end position="170"/>
    </location>
</feature>
<dbReference type="Gene3D" id="3.30.559.10">
    <property type="entry name" value="Chloramphenicol acetyltransferase-like domain"/>
    <property type="match status" value="1"/>
</dbReference>
<dbReference type="AlphaFoldDB" id="A0A819L4U3"/>
<proteinExistence type="predicted"/>
<comment type="caution">
    <text evidence="2">The sequence shown here is derived from an EMBL/GenBank/DDBJ whole genome shotgun (WGS) entry which is preliminary data.</text>
</comment>
<dbReference type="SUPFAM" id="SSF52777">
    <property type="entry name" value="CoA-dependent acyltransferases"/>
    <property type="match status" value="1"/>
</dbReference>
<accession>A0A819L4U3</accession>
<gene>
    <name evidence="2" type="ORF">OXD698_LOCUS27205</name>
</gene>
<reference evidence="2" key="1">
    <citation type="submission" date="2021-02" db="EMBL/GenBank/DDBJ databases">
        <authorList>
            <person name="Nowell W R."/>
        </authorList>
    </citation>
    <scope>NUCLEOTIDE SEQUENCE</scope>
</reference>
<dbReference type="GO" id="GO:0043041">
    <property type="term" value="P:amino acid activation for nonribosomal peptide biosynthetic process"/>
    <property type="evidence" value="ECO:0007669"/>
    <property type="project" value="TreeGrafter"/>
</dbReference>
<dbReference type="Gene3D" id="3.30.559.30">
    <property type="entry name" value="Nonribosomal peptide synthetase, condensation domain"/>
    <property type="match status" value="1"/>
</dbReference>
<name>A0A819L4U3_9BILA</name>
<dbReference type="GO" id="GO:0044550">
    <property type="term" value="P:secondary metabolite biosynthetic process"/>
    <property type="evidence" value="ECO:0007669"/>
    <property type="project" value="TreeGrafter"/>
</dbReference>
<evidence type="ECO:0000259" key="1">
    <source>
        <dbReference type="Pfam" id="PF00668"/>
    </source>
</evidence>
<dbReference type="PANTHER" id="PTHR45527:SF1">
    <property type="entry name" value="FATTY ACID SYNTHASE"/>
    <property type="match status" value="1"/>
</dbReference>